<dbReference type="OrthoDB" id="2910278at2759"/>
<protein>
    <recommendedName>
        <fullName evidence="1">F-box domain-containing protein</fullName>
    </recommendedName>
</protein>
<dbReference type="InterPro" id="IPR001810">
    <property type="entry name" value="F-box_dom"/>
</dbReference>
<feature type="domain" description="F-box" evidence="1">
    <location>
        <begin position="15"/>
        <end position="64"/>
    </location>
</feature>
<name>A0A9P5TJ65_GYMJU</name>
<proteinExistence type="predicted"/>
<dbReference type="EMBL" id="JADNYJ010000129">
    <property type="protein sequence ID" value="KAF8881669.1"/>
    <property type="molecule type" value="Genomic_DNA"/>
</dbReference>
<accession>A0A9P5TJ65</accession>
<sequence length="566" mass="63830">MVDQFHQENQAYGSITNLLSLPIELIQNVACMAAEGDRRHLRLVCKHLGHILESQVLHTIYVKFHNEGPSLKRNISMIRLLATAPASTPFSRSTRCLVLGSLSPRLNYLLWVYRTKMLRDDSYNPPALSIAEDGMMASAEDKIRKYLFKAIVSLSNLQSVRWTTAKSDEAWCQTIVIDALNSLPAFRDLTIDMDYLQVDLPLSLLQNLSRISISTPSSAEVNSASLHNFAQAIALSSPGQITNVELVRQHYYSSPTTADPSASLHHYLRFCADQGSFLQLRHLRIKNLSFRLDEITSPHLIHLTSLDLSNIQEPALENSFGSTVSEIWIELARLKIHLEEISVSAIPISFLDYLKHYPGLKLLALKVPAFNSREQSEQYASLFFRDGTLDQHVETLEDLTIDASFEDYWCFGEHNISSISSCRRLKHLSMAISTEDLRVPAAAQQSGSVWDDALGVLISTVASHLPDLAHLSITPAHPERFRSSYLSGNSVSNHFVFAREKLVEHLEAYHAPTPLFKLPIVTIDDRGDPKAFEPELECRDDFSFWRYPIPSENHGLDWIRETRIGA</sequence>
<reference evidence="2" key="1">
    <citation type="submission" date="2020-11" db="EMBL/GenBank/DDBJ databases">
        <authorList>
            <consortium name="DOE Joint Genome Institute"/>
            <person name="Ahrendt S."/>
            <person name="Riley R."/>
            <person name="Andreopoulos W."/>
            <person name="LaButti K."/>
            <person name="Pangilinan J."/>
            <person name="Ruiz-duenas F.J."/>
            <person name="Barrasa J.M."/>
            <person name="Sanchez-Garcia M."/>
            <person name="Camarero S."/>
            <person name="Miyauchi S."/>
            <person name="Serrano A."/>
            <person name="Linde D."/>
            <person name="Babiker R."/>
            <person name="Drula E."/>
            <person name="Ayuso-Fernandez I."/>
            <person name="Pacheco R."/>
            <person name="Padilla G."/>
            <person name="Ferreira P."/>
            <person name="Barriuso J."/>
            <person name="Kellner H."/>
            <person name="Castanera R."/>
            <person name="Alfaro M."/>
            <person name="Ramirez L."/>
            <person name="Pisabarro A.G."/>
            <person name="Kuo A."/>
            <person name="Tritt A."/>
            <person name="Lipzen A."/>
            <person name="He G."/>
            <person name="Yan M."/>
            <person name="Ng V."/>
            <person name="Cullen D."/>
            <person name="Martin F."/>
            <person name="Rosso M.-N."/>
            <person name="Henrissat B."/>
            <person name="Hibbett D."/>
            <person name="Martinez A.T."/>
            <person name="Grigoriev I.V."/>
        </authorList>
    </citation>
    <scope>NUCLEOTIDE SEQUENCE</scope>
    <source>
        <strain evidence="2">AH 44721</strain>
    </source>
</reference>
<gene>
    <name evidence="2" type="ORF">CPB84DRAFT_1791526</name>
</gene>
<dbReference type="Proteomes" id="UP000724874">
    <property type="component" value="Unassembled WGS sequence"/>
</dbReference>
<evidence type="ECO:0000259" key="1">
    <source>
        <dbReference type="PROSITE" id="PS50181"/>
    </source>
</evidence>
<dbReference type="SUPFAM" id="SSF52047">
    <property type="entry name" value="RNI-like"/>
    <property type="match status" value="1"/>
</dbReference>
<dbReference type="PROSITE" id="PS50181">
    <property type="entry name" value="FBOX"/>
    <property type="match status" value="1"/>
</dbReference>
<dbReference type="AlphaFoldDB" id="A0A9P5TJ65"/>
<evidence type="ECO:0000313" key="3">
    <source>
        <dbReference type="Proteomes" id="UP000724874"/>
    </source>
</evidence>
<organism evidence="2 3">
    <name type="scientific">Gymnopilus junonius</name>
    <name type="common">Spectacular rustgill mushroom</name>
    <name type="synonym">Gymnopilus spectabilis subsp. junonius</name>
    <dbReference type="NCBI Taxonomy" id="109634"/>
    <lineage>
        <taxon>Eukaryota</taxon>
        <taxon>Fungi</taxon>
        <taxon>Dikarya</taxon>
        <taxon>Basidiomycota</taxon>
        <taxon>Agaricomycotina</taxon>
        <taxon>Agaricomycetes</taxon>
        <taxon>Agaricomycetidae</taxon>
        <taxon>Agaricales</taxon>
        <taxon>Agaricineae</taxon>
        <taxon>Hymenogastraceae</taxon>
        <taxon>Gymnopilus</taxon>
    </lineage>
</organism>
<evidence type="ECO:0000313" key="2">
    <source>
        <dbReference type="EMBL" id="KAF8881669.1"/>
    </source>
</evidence>
<comment type="caution">
    <text evidence="2">The sequence shown here is derived from an EMBL/GenBank/DDBJ whole genome shotgun (WGS) entry which is preliminary data.</text>
</comment>
<keyword evidence="3" id="KW-1185">Reference proteome</keyword>